<sequence length="237" mass="26753">MEPVEEALFCKAGITTRWPAHRVLMVALEQSSRIGFGLYRYFLRYQGLENISGWIFEGCAQYVLSHGGSFNANEILIANDNPLPLKFAIQKNQSACFHYFASTGHLAQQVQDRYREGLAPDTVGKYFLPYSRRPESIDGLVFSHWDTLILFRITIARTTTFDSREIQDLSRCLPATTGRICVVFVVPQAFTRPDVALICNSEAPAIISQVSGLTIRLFQLVCTYNDMQAAVVERPFI</sequence>
<gene>
    <name evidence="1" type="ORF">GSTUAT00004247001</name>
</gene>
<evidence type="ECO:0000313" key="1">
    <source>
        <dbReference type="EMBL" id="CUS11670.1"/>
    </source>
</evidence>
<reference evidence="1" key="1">
    <citation type="submission" date="2015-10" db="EMBL/GenBank/DDBJ databases">
        <authorList>
            <person name="Regsiter A."/>
            <person name="william w."/>
        </authorList>
    </citation>
    <scope>NUCLEOTIDE SEQUENCE</scope>
    <source>
        <strain evidence="1">Montdore</strain>
    </source>
</reference>
<name>A0A292PYY3_9PEZI</name>
<dbReference type="Proteomes" id="UP001412239">
    <property type="component" value="Unassembled WGS sequence"/>
</dbReference>
<dbReference type="EMBL" id="LN891014">
    <property type="protein sequence ID" value="CUS11670.1"/>
    <property type="molecule type" value="Genomic_DNA"/>
</dbReference>
<organism evidence="1 2">
    <name type="scientific">Tuber aestivum</name>
    <name type="common">summer truffle</name>
    <dbReference type="NCBI Taxonomy" id="59557"/>
    <lineage>
        <taxon>Eukaryota</taxon>
        <taxon>Fungi</taxon>
        <taxon>Dikarya</taxon>
        <taxon>Ascomycota</taxon>
        <taxon>Pezizomycotina</taxon>
        <taxon>Pezizomycetes</taxon>
        <taxon>Pezizales</taxon>
        <taxon>Tuberaceae</taxon>
        <taxon>Tuber</taxon>
    </lineage>
</organism>
<proteinExistence type="predicted"/>
<evidence type="ECO:0000313" key="2">
    <source>
        <dbReference type="Proteomes" id="UP001412239"/>
    </source>
</evidence>
<accession>A0A292PYY3</accession>
<dbReference type="AlphaFoldDB" id="A0A292PYY3"/>
<keyword evidence="2" id="KW-1185">Reference proteome</keyword>
<protein>
    <submittedName>
        <fullName evidence="1">Uncharacterized protein</fullName>
    </submittedName>
</protein>